<dbReference type="SUPFAM" id="SSF53098">
    <property type="entry name" value="Ribonuclease H-like"/>
    <property type="match status" value="1"/>
</dbReference>
<dbReference type="InterPro" id="IPR012337">
    <property type="entry name" value="RNaseH-like_sf"/>
</dbReference>
<evidence type="ECO:0000313" key="3">
    <source>
        <dbReference type="Proteomes" id="UP001433268"/>
    </source>
</evidence>
<dbReference type="PANTHER" id="PTHR28083:SF1">
    <property type="entry name" value="GOOD FOR FULL DBP5 ACTIVITY PROTEIN 2"/>
    <property type="match status" value="1"/>
</dbReference>
<dbReference type="EMBL" id="JAQQWN010000004">
    <property type="protein sequence ID" value="KAK8087558.1"/>
    <property type="molecule type" value="Genomic_DNA"/>
</dbReference>
<evidence type="ECO:0000259" key="1">
    <source>
        <dbReference type="Pfam" id="PF21762"/>
    </source>
</evidence>
<dbReference type="Proteomes" id="UP001433268">
    <property type="component" value="Unassembled WGS sequence"/>
</dbReference>
<feature type="domain" description="Gfd2/YDR514C-like C-terminal" evidence="1">
    <location>
        <begin position="58"/>
        <end position="202"/>
    </location>
</feature>
<keyword evidence="3" id="KW-1185">Reference proteome</keyword>
<gene>
    <name evidence="2" type="ORF">PG997_002519</name>
</gene>
<dbReference type="PANTHER" id="PTHR28083">
    <property type="entry name" value="GOOD FOR FULL DBP5 ACTIVITY PROTEIN 2"/>
    <property type="match status" value="1"/>
</dbReference>
<dbReference type="RefSeq" id="XP_066670452.1">
    <property type="nucleotide sequence ID" value="XM_066806834.1"/>
</dbReference>
<dbReference type="InterPro" id="IPR040151">
    <property type="entry name" value="Gfd2/YDR514C-like"/>
</dbReference>
<reference evidence="2 3" key="1">
    <citation type="submission" date="2023-01" db="EMBL/GenBank/DDBJ databases">
        <title>Analysis of 21 Apiospora genomes using comparative genomics revels a genus with tremendous synthesis potential of carbohydrate active enzymes and secondary metabolites.</title>
        <authorList>
            <person name="Sorensen T."/>
        </authorList>
    </citation>
    <scope>NUCLEOTIDE SEQUENCE [LARGE SCALE GENOMIC DNA]</scope>
    <source>
        <strain evidence="2 3">CBS 114990</strain>
    </source>
</reference>
<comment type="caution">
    <text evidence="2">The sequence shown here is derived from an EMBL/GenBank/DDBJ whole genome shotgun (WGS) entry which is preliminary data.</text>
</comment>
<protein>
    <recommendedName>
        <fullName evidence="1">Gfd2/YDR514C-like C-terminal domain-containing protein</fullName>
    </recommendedName>
</protein>
<dbReference type="Pfam" id="PF21762">
    <property type="entry name" value="DEDDh_C"/>
    <property type="match status" value="1"/>
</dbReference>
<evidence type="ECO:0000313" key="2">
    <source>
        <dbReference type="EMBL" id="KAK8087558.1"/>
    </source>
</evidence>
<dbReference type="GeneID" id="92039894"/>
<organism evidence="2 3">
    <name type="scientific">Apiospora hydei</name>
    <dbReference type="NCBI Taxonomy" id="1337664"/>
    <lineage>
        <taxon>Eukaryota</taxon>
        <taxon>Fungi</taxon>
        <taxon>Dikarya</taxon>
        <taxon>Ascomycota</taxon>
        <taxon>Pezizomycotina</taxon>
        <taxon>Sordariomycetes</taxon>
        <taxon>Xylariomycetidae</taxon>
        <taxon>Amphisphaeriales</taxon>
        <taxon>Apiosporaceae</taxon>
        <taxon>Apiospora</taxon>
    </lineage>
</organism>
<proteinExistence type="predicted"/>
<dbReference type="InterPro" id="IPR048519">
    <property type="entry name" value="Gfd2/YDR514C-like_C"/>
</dbReference>
<name>A0ABR1WWN3_9PEZI</name>
<sequence>MNPVDQRPGPHRPYYHIAKDGLRVLLDIFGFSRDASVRQRDVVLVGIDFENTLLFKEELPEDAETQVGLAILDTRDLSSIEPSKMISTSNLVTGSADYFERATQKFLFGNSILISTSDMAHQISSLIPHGRDVILVGHDIRHETHILSGLGFHRKIECCLDTFRITGHVLPYFMLKLGELLTELDCPYSRLHNGGNDANFTL</sequence>
<accession>A0ABR1WWN3</accession>